<dbReference type="PANTHER" id="PTHR46795:SF3">
    <property type="entry name" value="ABC TRANSPORTER PERMEASE"/>
    <property type="match status" value="1"/>
</dbReference>
<feature type="transmembrane region" description="Helical" evidence="6">
    <location>
        <begin position="283"/>
        <end position="304"/>
    </location>
</feature>
<dbReference type="InterPro" id="IPR027022">
    <property type="entry name" value="ABC_permease_BceB-typ"/>
</dbReference>
<evidence type="ECO:0000256" key="1">
    <source>
        <dbReference type="ARBA" id="ARBA00004651"/>
    </source>
</evidence>
<gene>
    <name evidence="8" type="ORF">FC85_GL002234</name>
</gene>
<dbReference type="Pfam" id="PF02687">
    <property type="entry name" value="FtsX"/>
    <property type="match status" value="1"/>
</dbReference>
<reference evidence="8 9" key="1">
    <citation type="journal article" date="2015" name="Genome Announc.">
        <title>Expanding the biotechnology potential of lactobacilli through comparative genomics of 213 strains and associated genera.</title>
        <authorList>
            <person name="Sun Z."/>
            <person name="Harris H.M."/>
            <person name="McCann A."/>
            <person name="Guo C."/>
            <person name="Argimon S."/>
            <person name="Zhang W."/>
            <person name="Yang X."/>
            <person name="Jeffery I.B."/>
            <person name="Cooney J.C."/>
            <person name="Kagawa T.F."/>
            <person name="Liu W."/>
            <person name="Song Y."/>
            <person name="Salvetti E."/>
            <person name="Wrobel A."/>
            <person name="Rasinkangas P."/>
            <person name="Parkhill J."/>
            <person name="Rea M.C."/>
            <person name="O'Sullivan O."/>
            <person name="Ritari J."/>
            <person name="Douillard F.P."/>
            <person name="Paul Ross R."/>
            <person name="Yang R."/>
            <person name="Briner A.E."/>
            <person name="Felis G.E."/>
            <person name="de Vos W.M."/>
            <person name="Barrangou R."/>
            <person name="Klaenhammer T.R."/>
            <person name="Caufield P.W."/>
            <person name="Cui Y."/>
            <person name="Zhang H."/>
            <person name="O'Toole P.W."/>
        </authorList>
    </citation>
    <scope>NUCLEOTIDE SEQUENCE [LARGE SCALE GENOMIC DNA]</scope>
    <source>
        <strain evidence="8 9">DSM 14421</strain>
    </source>
</reference>
<feature type="transmembrane region" description="Helical" evidence="6">
    <location>
        <begin position="231"/>
        <end position="255"/>
    </location>
</feature>
<dbReference type="RefSeq" id="WP_057863872.1">
    <property type="nucleotide sequence ID" value="NZ_AZEY01000020.1"/>
</dbReference>
<dbReference type="GO" id="GO:0055085">
    <property type="term" value="P:transmembrane transport"/>
    <property type="evidence" value="ECO:0007669"/>
    <property type="project" value="UniProtKB-UniRule"/>
</dbReference>
<evidence type="ECO:0000256" key="6">
    <source>
        <dbReference type="PIRNR" id="PIRNR018968"/>
    </source>
</evidence>
<feature type="transmembrane region" description="Helical" evidence="6">
    <location>
        <begin position="483"/>
        <end position="505"/>
    </location>
</feature>
<dbReference type="Proteomes" id="UP000052013">
    <property type="component" value="Unassembled WGS sequence"/>
</dbReference>
<comment type="caution">
    <text evidence="8">The sequence shown here is derived from an EMBL/GenBank/DDBJ whole genome shotgun (WGS) entry which is preliminary data.</text>
</comment>
<feature type="transmembrane region" description="Helical" evidence="6">
    <location>
        <begin position="570"/>
        <end position="593"/>
    </location>
</feature>
<dbReference type="AlphaFoldDB" id="A0A0R1SIB6"/>
<dbReference type="EMBL" id="AZEY01000020">
    <property type="protein sequence ID" value="KRL69015.1"/>
    <property type="molecule type" value="Genomic_DNA"/>
</dbReference>
<accession>A0A0R1SIB6</accession>
<evidence type="ECO:0000256" key="4">
    <source>
        <dbReference type="ARBA" id="ARBA00022989"/>
    </source>
</evidence>
<dbReference type="PIRSF" id="PIRSF018968">
    <property type="entry name" value="ABC_permease_BceB"/>
    <property type="match status" value="1"/>
</dbReference>
<comment type="subcellular location">
    <subcellularLocation>
        <location evidence="1 6">Cell membrane</location>
        <topology evidence="1 6">Multi-pass membrane protein</topology>
    </subcellularLocation>
</comment>
<protein>
    <submittedName>
        <fullName evidence="8">Efflux ABC transporter, permease protein</fullName>
    </submittedName>
</protein>
<feature type="transmembrane region" description="Helical" evidence="6">
    <location>
        <begin position="100"/>
        <end position="126"/>
    </location>
</feature>
<keyword evidence="3 6" id="KW-0812">Transmembrane</keyword>
<feature type="domain" description="ABC3 transporter permease C-terminal" evidence="7">
    <location>
        <begin position="59"/>
        <end position="176"/>
    </location>
</feature>
<feature type="transmembrane region" description="Helical" evidence="6">
    <location>
        <begin position="199"/>
        <end position="219"/>
    </location>
</feature>
<evidence type="ECO:0000313" key="8">
    <source>
        <dbReference type="EMBL" id="KRL69015.1"/>
    </source>
</evidence>
<feature type="transmembrane region" description="Helical" evidence="6">
    <location>
        <begin position="532"/>
        <end position="558"/>
    </location>
</feature>
<feature type="transmembrane region" description="Helical" evidence="6">
    <location>
        <begin position="157"/>
        <end position="178"/>
    </location>
</feature>
<evidence type="ECO:0000256" key="5">
    <source>
        <dbReference type="ARBA" id="ARBA00023136"/>
    </source>
</evidence>
<dbReference type="PATRIC" id="fig|1423739.3.peg.2322"/>
<organism evidence="8 9">
    <name type="scientific">Lentilactobacillus diolivorans DSM 14421</name>
    <dbReference type="NCBI Taxonomy" id="1423739"/>
    <lineage>
        <taxon>Bacteria</taxon>
        <taxon>Bacillati</taxon>
        <taxon>Bacillota</taxon>
        <taxon>Bacilli</taxon>
        <taxon>Lactobacillales</taxon>
        <taxon>Lactobacillaceae</taxon>
        <taxon>Lentilactobacillus</taxon>
    </lineage>
</organism>
<sequence>MKFKISLAGLKARWKDYLVLFSGMLMTTAIFYMFEAVSTNNAFTTASRVGQNAKFVFIFGSVLLSLITIVYIFYANNFLMSMRKHDYGLFMMLGAKPSVISRLIMTETLIIGVGSTVIGIILGWGLTKGISGLLVSQLDITLTHFHALYVPAIRATFILFIILFLIAGSLNAITFFRTSALQLLKSQQQSDWKPAKKSILAIEALLGVALLAGGYYAMYDIEELKIMSIPIGLVTIVLGTYFVFNSFFIMLLTILQRSSIGKKGLNSFTIAQLKFRIKDYTKILSVVSLLFALALGAITVGIGFQQMAPKLAAGNSPYALALTNPTHKMRSMINNLDHATQTTYQQKVVGKTVYYRQQQLKAQPLKYAYFKSNDVAKAAVKSIGLNELRDPQSEEYLSAQRLQAPQFQSFQLKAVSDDNFNHIQAQPKQLLVVAVTDMNSQSKQLTKIFNLESQRTSSKYIEMLPGSFSIYQQVKGIFASVQFMGIFLGIAFLAMLASCLMFKILSGTTTDKRRFEMLNKIGTKKSALRHSIMIQVFGLFGLPAILGLIDVAFGLQMFEQSNMLYGSYQIFSWSAIAFVVLYLIYYGLTVLIYSRIVVPRTKVEK</sequence>
<evidence type="ECO:0000256" key="3">
    <source>
        <dbReference type="ARBA" id="ARBA00022692"/>
    </source>
</evidence>
<keyword evidence="5 6" id="KW-0472">Membrane</keyword>
<keyword evidence="4 6" id="KW-1133">Transmembrane helix</keyword>
<name>A0A0R1SIB6_9LACO</name>
<evidence type="ECO:0000313" key="9">
    <source>
        <dbReference type="Proteomes" id="UP000052013"/>
    </source>
</evidence>
<feature type="transmembrane region" description="Helical" evidence="6">
    <location>
        <begin position="16"/>
        <end position="34"/>
    </location>
</feature>
<evidence type="ECO:0000256" key="2">
    <source>
        <dbReference type="ARBA" id="ARBA00022475"/>
    </source>
</evidence>
<evidence type="ECO:0000259" key="7">
    <source>
        <dbReference type="Pfam" id="PF02687"/>
    </source>
</evidence>
<dbReference type="STRING" id="1423739.FC85_GL002234"/>
<dbReference type="GO" id="GO:0005886">
    <property type="term" value="C:plasma membrane"/>
    <property type="evidence" value="ECO:0007669"/>
    <property type="project" value="UniProtKB-SubCell"/>
</dbReference>
<keyword evidence="2 6" id="KW-1003">Cell membrane</keyword>
<dbReference type="InterPro" id="IPR003838">
    <property type="entry name" value="ABC3_permease_C"/>
</dbReference>
<comment type="similarity">
    <text evidence="6">Belongs to the ABC-4 integral membrane protein family.</text>
</comment>
<feature type="transmembrane region" description="Helical" evidence="6">
    <location>
        <begin position="54"/>
        <end position="79"/>
    </location>
</feature>
<proteinExistence type="inferred from homology"/>
<dbReference type="PANTHER" id="PTHR46795">
    <property type="entry name" value="ABC TRANSPORTER PERMEASE-RELATED-RELATED"/>
    <property type="match status" value="1"/>
</dbReference>
<dbReference type="InterPro" id="IPR052536">
    <property type="entry name" value="ABC-4_Integral_Memb_Prot"/>
</dbReference>
<keyword evidence="6" id="KW-0813">Transport</keyword>